<evidence type="ECO:0000256" key="1">
    <source>
        <dbReference type="ARBA" id="ARBA00005564"/>
    </source>
</evidence>
<dbReference type="SUPFAM" id="SSF51004">
    <property type="entry name" value="C-terminal (heme d1) domain of cytochrome cd1-nitrite reductase"/>
    <property type="match status" value="1"/>
</dbReference>
<sequence>MLVSTLFFAVPVFLLLLHCVYHTLYRGYAPWGMTHGYLKDHVLSESFLYVASYSGVVTTLNITGVRQQGGAVVALPLVSTTEGCAGSPSWLALADQDSVLYCLDEGLEDGKNGSLVSFRTNQDGSLTPLDKVSTVFGPVSASSYGDRGHSLAVAHYGGSALSTWNIRDPAKISSIQVQEFKLDKLGPNPSRQEAPHPHAAVVDPSGRFVLVPDLGADLIRVYLVDHAGPGLVELGPLAVAAGSGPRHIAFAVKHKTFMYVVTELGNTIVGYEVAYGQDSIAFEEIWKSGVHGKDKDVPEGAAASEVVVSPDMRFLILSSRNENTLKVPNFDTDNTTSIISDPLVNFEIDAGTGQLNLRQEVPCGGRFPRQFTANKAGTLIAVVLQSDGRVVVMERDVKTGLLGKFVGYAEVEGGVTAVVFNE</sequence>
<dbReference type="Pfam" id="PF10282">
    <property type="entry name" value="Lactonase"/>
    <property type="match status" value="1"/>
</dbReference>
<reference evidence="2 3" key="1">
    <citation type="submission" date="2017-06" db="EMBL/GenBank/DDBJ databases">
        <title>Comparative genomic analysis of Ambrosia Fusariam Clade fungi.</title>
        <authorList>
            <person name="Stajich J.E."/>
            <person name="Carrillo J."/>
            <person name="Kijimoto T."/>
            <person name="Eskalen A."/>
            <person name="O'Donnell K."/>
            <person name="Kasson M."/>
        </authorList>
    </citation>
    <scope>NUCLEOTIDE SEQUENCE [LARGE SCALE GENOMIC DNA]</scope>
    <source>
        <strain evidence="2 3">NRRL62584</strain>
    </source>
</reference>
<dbReference type="PANTHER" id="PTHR30344">
    <property type="entry name" value="6-PHOSPHOGLUCONOLACTONASE-RELATED"/>
    <property type="match status" value="1"/>
</dbReference>
<dbReference type="InterPro" id="IPR011048">
    <property type="entry name" value="Haem_d1_sf"/>
</dbReference>
<proteinExistence type="inferred from homology"/>
<gene>
    <name evidence="2" type="ORF">CEP54_005065</name>
</gene>
<dbReference type="AlphaFoldDB" id="A0A428QEV4"/>
<dbReference type="Proteomes" id="UP000288168">
    <property type="component" value="Unassembled WGS sequence"/>
</dbReference>
<keyword evidence="3" id="KW-1185">Reference proteome</keyword>
<dbReference type="InterPro" id="IPR050282">
    <property type="entry name" value="Cycloisomerase_2"/>
</dbReference>
<name>A0A428QEV4_9HYPO</name>
<dbReference type="InterPro" id="IPR015943">
    <property type="entry name" value="WD40/YVTN_repeat-like_dom_sf"/>
</dbReference>
<comment type="caution">
    <text evidence="2">The sequence shown here is derived from an EMBL/GenBank/DDBJ whole genome shotgun (WGS) entry which is preliminary data.</text>
</comment>
<dbReference type="Gene3D" id="2.130.10.10">
    <property type="entry name" value="YVTN repeat-like/Quinoprotein amine dehydrogenase"/>
    <property type="match status" value="1"/>
</dbReference>
<dbReference type="GO" id="GO:0017057">
    <property type="term" value="F:6-phosphogluconolactonase activity"/>
    <property type="evidence" value="ECO:0007669"/>
    <property type="project" value="TreeGrafter"/>
</dbReference>
<evidence type="ECO:0008006" key="4">
    <source>
        <dbReference type="Google" id="ProtNLM"/>
    </source>
</evidence>
<dbReference type="PANTHER" id="PTHR30344:SF1">
    <property type="entry name" value="6-PHOSPHOGLUCONOLACTONASE"/>
    <property type="match status" value="1"/>
</dbReference>
<dbReference type="STRING" id="1325734.A0A428QEV4"/>
<evidence type="ECO:0000313" key="2">
    <source>
        <dbReference type="EMBL" id="RSL63781.1"/>
    </source>
</evidence>
<protein>
    <recommendedName>
        <fullName evidence="4">6-phosphogluconolactonase</fullName>
    </recommendedName>
</protein>
<comment type="similarity">
    <text evidence="1">Belongs to the cycloisomerase 2 family.</text>
</comment>
<organism evidence="2 3">
    <name type="scientific">Fusarium duplospermum</name>
    <dbReference type="NCBI Taxonomy" id="1325734"/>
    <lineage>
        <taxon>Eukaryota</taxon>
        <taxon>Fungi</taxon>
        <taxon>Dikarya</taxon>
        <taxon>Ascomycota</taxon>
        <taxon>Pezizomycotina</taxon>
        <taxon>Sordariomycetes</taxon>
        <taxon>Hypocreomycetidae</taxon>
        <taxon>Hypocreales</taxon>
        <taxon>Nectriaceae</taxon>
        <taxon>Fusarium</taxon>
        <taxon>Fusarium solani species complex</taxon>
    </lineage>
</organism>
<dbReference type="InterPro" id="IPR019405">
    <property type="entry name" value="Lactonase_7-beta_prop"/>
</dbReference>
<evidence type="ECO:0000313" key="3">
    <source>
        <dbReference type="Proteomes" id="UP000288168"/>
    </source>
</evidence>
<accession>A0A428QEV4</accession>
<dbReference type="OrthoDB" id="9972196at2759"/>
<dbReference type="EMBL" id="NKCI01000037">
    <property type="protein sequence ID" value="RSL63781.1"/>
    <property type="molecule type" value="Genomic_DNA"/>
</dbReference>